<keyword evidence="11 17" id="KW-1133">Transmembrane helix</keyword>
<keyword evidence="8 17" id="KW-0812">Transmembrane</keyword>
<dbReference type="EMBL" id="OK637290">
    <property type="protein sequence ID" value="UXN44121.1"/>
    <property type="molecule type" value="Genomic_DNA"/>
</dbReference>
<feature type="transmembrane region" description="Helical" evidence="17">
    <location>
        <begin position="12"/>
        <end position="29"/>
    </location>
</feature>
<evidence type="ECO:0000256" key="3">
    <source>
        <dbReference type="ARBA" id="ARBA00009025"/>
    </source>
</evidence>
<evidence type="ECO:0000256" key="5">
    <source>
        <dbReference type="ARBA" id="ARBA00021006"/>
    </source>
</evidence>
<dbReference type="RefSeq" id="YP_010516620.1">
    <property type="nucleotide sequence ID" value="NC_067576.1"/>
</dbReference>
<dbReference type="GO" id="GO:0015990">
    <property type="term" value="P:electron transport coupled proton transport"/>
    <property type="evidence" value="ECO:0007669"/>
    <property type="project" value="TreeGrafter"/>
</dbReference>
<feature type="transmembrane region" description="Helical" evidence="17">
    <location>
        <begin position="257"/>
        <end position="280"/>
    </location>
</feature>
<evidence type="ECO:0000259" key="18">
    <source>
        <dbReference type="Pfam" id="PF00361"/>
    </source>
</evidence>
<name>A0A977X3W8_9ACAR</name>
<evidence type="ECO:0000256" key="1">
    <source>
        <dbReference type="ARBA" id="ARBA00003257"/>
    </source>
</evidence>
<feature type="transmembrane region" description="Helical" evidence="17">
    <location>
        <begin position="407"/>
        <end position="426"/>
    </location>
</feature>
<feature type="transmembrane region" description="Helical" evidence="17">
    <location>
        <begin position="361"/>
        <end position="387"/>
    </location>
</feature>
<proteinExistence type="inferred from homology"/>
<evidence type="ECO:0000256" key="4">
    <source>
        <dbReference type="ARBA" id="ARBA00012944"/>
    </source>
</evidence>
<feature type="transmembrane region" description="Helical" evidence="17">
    <location>
        <begin position="286"/>
        <end position="307"/>
    </location>
</feature>
<feature type="transmembrane region" description="Helical" evidence="17">
    <location>
        <begin position="35"/>
        <end position="58"/>
    </location>
</feature>
<organism evidence="19">
    <name type="scientific">Spinibdella lignicola</name>
    <dbReference type="NCBI Taxonomy" id="2872682"/>
    <lineage>
        <taxon>Eukaryota</taxon>
        <taxon>Metazoa</taxon>
        <taxon>Ecdysozoa</taxon>
        <taxon>Arthropoda</taxon>
        <taxon>Chelicerata</taxon>
        <taxon>Arachnida</taxon>
        <taxon>Acari</taxon>
        <taxon>Acariformes</taxon>
        <taxon>Trombidiformes</taxon>
        <taxon>Prostigmata</taxon>
        <taxon>Eupodina</taxon>
        <taxon>Bdelloidea</taxon>
        <taxon>Bdellidae</taxon>
        <taxon>Spinibdella</taxon>
    </lineage>
</organism>
<feature type="domain" description="NADH:quinone oxidoreductase/Mrp antiporter transmembrane" evidence="18">
    <location>
        <begin position="92"/>
        <end position="373"/>
    </location>
</feature>
<evidence type="ECO:0000256" key="8">
    <source>
        <dbReference type="ARBA" id="ARBA00022692"/>
    </source>
</evidence>
<feature type="transmembrane region" description="Helical" evidence="17">
    <location>
        <begin position="230"/>
        <end position="250"/>
    </location>
</feature>
<evidence type="ECO:0000256" key="11">
    <source>
        <dbReference type="ARBA" id="ARBA00022989"/>
    </source>
</evidence>
<dbReference type="GO" id="GO:0031966">
    <property type="term" value="C:mitochondrial membrane"/>
    <property type="evidence" value="ECO:0007669"/>
    <property type="project" value="UniProtKB-SubCell"/>
</dbReference>
<keyword evidence="13 17" id="KW-0830">Ubiquinone</keyword>
<feature type="transmembrane region" description="Helical" evidence="17">
    <location>
        <begin position="94"/>
        <end position="116"/>
    </location>
</feature>
<dbReference type="GO" id="GO:0003954">
    <property type="term" value="F:NADH dehydrogenase activity"/>
    <property type="evidence" value="ECO:0007669"/>
    <property type="project" value="TreeGrafter"/>
</dbReference>
<dbReference type="EC" id="7.1.1.2" evidence="4 17"/>
<evidence type="ECO:0000256" key="14">
    <source>
        <dbReference type="ARBA" id="ARBA00023128"/>
    </source>
</evidence>
<comment type="subcellular location">
    <subcellularLocation>
        <location evidence="2 17">Mitochondrion membrane</location>
        <topology evidence="2 17">Multi-pass membrane protein</topology>
    </subcellularLocation>
</comment>
<dbReference type="PANTHER" id="PTHR43507">
    <property type="entry name" value="NADH-UBIQUINONE OXIDOREDUCTASE CHAIN 4"/>
    <property type="match status" value="1"/>
</dbReference>
<evidence type="ECO:0000256" key="15">
    <source>
        <dbReference type="ARBA" id="ARBA00023136"/>
    </source>
</evidence>
<feature type="transmembrane region" description="Helical" evidence="17">
    <location>
        <begin position="170"/>
        <end position="190"/>
    </location>
</feature>
<comment type="function">
    <text evidence="1">Core subunit of the mitochondrial membrane respiratory chain NADH dehydrogenase (Complex I) that is believed to belong to the minimal assembly required for catalysis. Complex I functions in the transfer of electrons from NADH to the respiratory chain. The immediate electron acceptor for the enzyme is believed to be ubiquinone.</text>
</comment>
<evidence type="ECO:0000256" key="2">
    <source>
        <dbReference type="ARBA" id="ARBA00004225"/>
    </source>
</evidence>
<keyword evidence="12 17" id="KW-0520">NAD</keyword>
<dbReference type="InterPro" id="IPR001750">
    <property type="entry name" value="ND/Mrp_TM"/>
</dbReference>
<dbReference type="GO" id="GO:0008137">
    <property type="term" value="F:NADH dehydrogenase (ubiquinone) activity"/>
    <property type="evidence" value="ECO:0007669"/>
    <property type="project" value="UniProtKB-UniRule"/>
</dbReference>
<protein>
    <recommendedName>
        <fullName evidence="5 17">NADH-ubiquinone oxidoreductase chain 4</fullName>
        <ecNumber evidence="4 17">7.1.1.2</ecNumber>
    </recommendedName>
</protein>
<dbReference type="GO" id="GO:0042773">
    <property type="term" value="P:ATP synthesis coupled electron transport"/>
    <property type="evidence" value="ECO:0007669"/>
    <property type="project" value="InterPro"/>
</dbReference>
<keyword evidence="15 17" id="KW-0472">Membrane</keyword>
<keyword evidence="7 17" id="KW-0679">Respiratory chain</keyword>
<comment type="function">
    <text evidence="17">Core subunit of the mitochondrial membrane respiratory chain NADH dehydrogenase (Complex I) which catalyzes electron transfer from NADH through the respiratory chain, using ubiquinone as an electron acceptor. Essential for the catalytic activity and assembly of complex I.</text>
</comment>
<feature type="transmembrane region" description="Helical" evidence="17">
    <location>
        <begin position="197"/>
        <end position="218"/>
    </location>
</feature>
<dbReference type="GO" id="GO:0048039">
    <property type="term" value="F:ubiquinone binding"/>
    <property type="evidence" value="ECO:0007669"/>
    <property type="project" value="TreeGrafter"/>
</dbReference>
<sequence>MLYVLMFFHFDLYFFVKFTLMLMMLYKMMDMFFCGMYLDFVSFFLIYLVFLLMLYVFFNMEGMLQLEYSSVFLIVGSIMLGFLLMLSFVVWDFFYFYLMFEFSVIPMFLLIVGWGYSVERIQAGMYMFLYTMFFSLPFLMFLMFFVGLSGNSNYLEMQYMEGVMMNLYEVLMVYFIFFVKLPIFYVHLWLPKAHVEAPLIGSMILAGLLLKLGGYGMYRYYNIFCVNYMYSYLFIVFYMWYIFIIGIECLRQIDLKILIAYSSVVHMGLVVLTLTVYNSFSLKGSLMVMFSHGFCSSMMFFFANVGYDRFMSRSIVMNSGMMMLGGIFAYFWLFICFFSLCVPPTYGFVSELMVMFSTWNLSYYVMLMAGLYLFIMGIMSILMYVFYGHGFLDKMILLDLMSLSEMWLVLLHMIPLLYFILFLVIFF</sequence>
<comment type="similarity">
    <text evidence="3 17">Belongs to the complex I subunit 4 family.</text>
</comment>
<feature type="transmembrane region" description="Helical" evidence="17">
    <location>
        <begin position="70"/>
        <end position="88"/>
    </location>
</feature>
<keyword evidence="9" id="KW-1278">Translocase</keyword>
<dbReference type="CTD" id="4538"/>
<dbReference type="AlphaFoldDB" id="A0A977X3W8"/>
<keyword evidence="10 17" id="KW-0249">Electron transport</keyword>
<evidence type="ECO:0000313" key="19">
    <source>
        <dbReference type="EMBL" id="UXN44121.1"/>
    </source>
</evidence>
<evidence type="ECO:0000256" key="10">
    <source>
        <dbReference type="ARBA" id="ARBA00022982"/>
    </source>
</evidence>
<evidence type="ECO:0000256" key="13">
    <source>
        <dbReference type="ARBA" id="ARBA00023075"/>
    </source>
</evidence>
<dbReference type="Pfam" id="PF00361">
    <property type="entry name" value="Proton_antipo_M"/>
    <property type="match status" value="1"/>
</dbReference>
<dbReference type="PRINTS" id="PR01437">
    <property type="entry name" value="NUOXDRDTASE4"/>
</dbReference>
<feature type="transmembrane region" description="Helical" evidence="17">
    <location>
        <begin position="327"/>
        <end position="349"/>
    </location>
</feature>
<evidence type="ECO:0000256" key="9">
    <source>
        <dbReference type="ARBA" id="ARBA00022967"/>
    </source>
</evidence>
<reference evidence="19" key="1">
    <citation type="submission" date="2021-10" db="EMBL/GenBank/DDBJ databases">
        <authorList>
            <person name="Fang Y."/>
            <person name="Sun E."/>
            <person name="Yang Q."/>
        </authorList>
    </citation>
    <scope>NUCLEOTIDE SEQUENCE</scope>
</reference>
<comment type="catalytic activity">
    <reaction evidence="16 17">
        <text>a ubiquinone + NADH + 5 H(+)(in) = a ubiquinol + NAD(+) + 4 H(+)(out)</text>
        <dbReference type="Rhea" id="RHEA:29091"/>
        <dbReference type="Rhea" id="RHEA-COMP:9565"/>
        <dbReference type="Rhea" id="RHEA-COMP:9566"/>
        <dbReference type="ChEBI" id="CHEBI:15378"/>
        <dbReference type="ChEBI" id="CHEBI:16389"/>
        <dbReference type="ChEBI" id="CHEBI:17976"/>
        <dbReference type="ChEBI" id="CHEBI:57540"/>
        <dbReference type="ChEBI" id="CHEBI:57945"/>
        <dbReference type="EC" id="7.1.1.2"/>
    </reaction>
</comment>
<dbReference type="InterPro" id="IPR003918">
    <property type="entry name" value="NADH_UbQ_OxRdtase"/>
</dbReference>
<evidence type="ECO:0000256" key="17">
    <source>
        <dbReference type="RuleBase" id="RU003297"/>
    </source>
</evidence>
<gene>
    <name evidence="19" type="primary">ND4</name>
</gene>
<dbReference type="GeneID" id="76313206"/>
<geneLocation type="mitochondrion" evidence="19"/>
<keyword evidence="14 17" id="KW-0496">Mitochondrion</keyword>
<dbReference type="PANTHER" id="PTHR43507:SF20">
    <property type="entry name" value="NADH-UBIQUINONE OXIDOREDUCTASE CHAIN 4"/>
    <property type="match status" value="1"/>
</dbReference>
<feature type="transmembrane region" description="Helical" evidence="17">
    <location>
        <begin position="128"/>
        <end position="150"/>
    </location>
</feature>
<evidence type="ECO:0000256" key="7">
    <source>
        <dbReference type="ARBA" id="ARBA00022660"/>
    </source>
</evidence>
<keyword evidence="6 17" id="KW-0813">Transport</keyword>
<evidence type="ECO:0000256" key="16">
    <source>
        <dbReference type="ARBA" id="ARBA00049551"/>
    </source>
</evidence>
<accession>A0A977X3W8</accession>
<evidence type="ECO:0000256" key="6">
    <source>
        <dbReference type="ARBA" id="ARBA00022448"/>
    </source>
</evidence>
<evidence type="ECO:0000256" key="12">
    <source>
        <dbReference type="ARBA" id="ARBA00023027"/>
    </source>
</evidence>